<organism evidence="1 2">
    <name type="scientific">[Myrmecia] bisecta</name>
    <dbReference type="NCBI Taxonomy" id="41462"/>
    <lineage>
        <taxon>Eukaryota</taxon>
        <taxon>Viridiplantae</taxon>
        <taxon>Chlorophyta</taxon>
        <taxon>core chlorophytes</taxon>
        <taxon>Trebouxiophyceae</taxon>
        <taxon>Trebouxiales</taxon>
        <taxon>Trebouxiaceae</taxon>
        <taxon>Myrmecia</taxon>
    </lineage>
</organism>
<name>A0AAW1PPN2_9CHLO</name>
<comment type="caution">
    <text evidence="1">The sequence shown here is derived from an EMBL/GenBank/DDBJ whole genome shotgun (WGS) entry which is preliminary data.</text>
</comment>
<gene>
    <name evidence="1" type="ORF">WJX72_009842</name>
</gene>
<dbReference type="Proteomes" id="UP001489004">
    <property type="component" value="Unassembled WGS sequence"/>
</dbReference>
<keyword evidence="2" id="KW-1185">Reference proteome</keyword>
<dbReference type="AlphaFoldDB" id="A0AAW1PPN2"/>
<protein>
    <submittedName>
        <fullName evidence="1">Uncharacterized protein</fullName>
    </submittedName>
</protein>
<sequence>MSSFQSVIATPPLGAAIWQTAFYANQVAVNEASEAAANIGTPDDSDSLFNGYKPTHRWELHGAMFTTFDAATPQDSTYPITIAAPDTDSTTAGSDPAVAAYFAQLQAAESDEDVPATVPVPPEHVEAFWEQLSDLSMAEEEHTDEYAELLDVGGLPTLAWAKEAPTPLDAYLQDRFGNPELDENDPRDDFTLYAPSAAYMLPDDVSEAGMLLPRHPGVTRAVYHAAVDTPAAAKDPFCQTHCQGVPICCL</sequence>
<dbReference type="EMBL" id="JALJOR010000009">
    <property type="protein sequence ID" value="KAK9811780.1"/>
    <property type="molecule type" value="Genomic_DNA"/>
</dbReference>
<proteinExistence type="predicted"/>
<accession>A0AAW1PPN2</accession>
<evidence type="ECO:0000313" key="1">
    <source>
        <dbReference type="EMBL" id="KAK9811780.1"/>
    </source>
</evidence>
<evidence type="ECO:0000313" key="2">
    <source>
        <dbReference type="Proteomes" id="UP001489004"/>
    </source>
</evidence>
<reference evidence="1 2" key="1">
    <citation type="journal article" date="2024" name="Nat. Commun.">
        <title>Phylogenomics reveals the evolutionary origins of lichenization in chlorophyte algae.</title>
        <authorList>
            <person name="Puginier C."/>
            <person name="Libourel C."/>
            <person name="Otte J."/>
            <person name="Skaloud P."/>
            <person name="Haon M."/>
            <person name="Grisel S."/>
            <person name="Petersen M."/>
            <person name="Berrin J.G."/>
            <person name="Delaux P.M."/>
            <person name="Dal Grande F."/>
            <person name="Keller J."/>
        </authorList>
    </citation>
    <scope>NUCLEOTIDE SEQUENCE [LARGE SCALE GENOMIC DNA]</scope>
    <source>
        <strain evidence="1 2">SAG 2043</strain>
    </source>
</reference>